<keyword evidence="1" id="KW-0472">Membrane</keyword>
<keyword evidence="1" id="KW-0812">Transmembrane</keyword>
<feature type="transmembrane region" description="Helical" evidence="1">
    <location>
        <begin position="20"/>
        <end position="41"/>
    </location>
</feature>
<evidence type="ECO:0000256" key="1">
    <source>
        <dbReference type="SAM" id="Phobius"/>
    </source>
</evidence>
<gene>
    <name evidence="2" type="ORF">SLEP1_g17390</name>
</gene>
<organism evidence="2 3">
    <name type="scientific">Rubroshorea leprosula</name>
    <dbReference type="NCBI Taxonomy" id="152421"/>
    <lineage>
        <taxon>Eukaryota</taxon>
        <taxon>Viridiplantae</taxon>
        <taxon>Streptophyta</taxon>
        <taxon>Embryophyta</taxon>
        <taxon>Tracheophyta</taxon>
        <taxon>Spermatophyta</taxon>
        <taxon>Magnoliopsida</taxon>
        <taxon>eudicotyledons</taxon>
        <taxon>Gunneridae</taxon>
        <taxon>Pentapetalae</taxon>
        <taxon>rosids</taxon>
        <taxon>malvids</taxon>
        <taxon>Malvales</taxon>
        <taxon>Dipterocarpaceae</taxon>
        <taxon>Rubroshorea</taxon>
    </lineage>
</organism>
<evidence type="ECO:0000313" key="3">
    <source>
        <dbReference type="Proteomes" id="UP001054252"/>
    </source>
</evidence>
<evidence type="ECO:0000313" key="2">
    <source>
        <dbReference type="EMBL" id="GKV05371.1"/>
    </source>
</evidence>
<keyword evidence="3" id="KW-1185">Reference proteome</keyword>
<dbReference type="EMBL" id="BPVZ01000023">
    <property type="protein sequence ID" value="GKV05371.1"/>
    <property type="molecule type" value="Genomic_DNA"/>
</dbReference>
<name>A0AAV5J362_9ROSI</name>
<accession>A0AAV5J362</accession>
<sequence>MRDKTVRKLKSSQKGTTMMVMTGFCMLKGSSGFNGIISWAGPLGSYPMLVG</sequence>
<comment type="caution">
    <text evidence="2">The sequence shown here is derived from an EMBL/GenBank/DDBJ whole genome shotgun (WGS) entry which is preliminary data.</text>
</comment>
<proteinExistence type="predicted"/>
<protein>
    <submittedName>
        <fullName evidence="2">Uncharacterized protein</fullName>
    </submittedName>
</protein>
<dbReference type="Proteomes" id="UP001054252">
    <property type="component" value="Unassembled WGS sequence"/>
</dbReference>
<keyword evidence="1" id="KW-1133">Transmembrane helix</keyword>
<reference evidence="2 3" key="1">
    <citation type="journal article" date="2021" name="Commun. Biol.">
        <title>The genome of Shorea leprosula (Dipterocarpaceae) highlights the ecological relevance of drought in aseasonal tropical rainforests.</title>
        <authorList>
            <person name="Ng K.K.S."/>
            <person name="Kobayashi M.J."/>
            <person name="Fawcett J.A."/>
            <person name="Hatakeyama M."/>
            <person name="Paape T."/>
            <person name="Ng C.H."/>
            <person name="Ang C.C."/>
            <person name="Tnah L.H."/>
            <person name="Lee C.T."/>
            <person name="Nishiyama T."/>
            <person name="Sese J."/>
            <person name="O'Brien M.J."/>
            <person name="Copetti D."/>
            <person name="Mohd Noor M.I."/>
            <person name="Ong R.C."/>
            <person name="Putra M."/>
            <person name="Sireger I.Z."/>
            <person name="Indrioko S."/>
            <person name="Kosugi Y."/>
            <person name="Izuno A."/>
            <person name="Isagi Y."/>
            <person name="Lee S.L."/>
            <person name="Shimizu K.K."/>
        </authorList>
    </citation>
    <scope>NUCLEOTIDE SEQUENCE [LARGE SCALE GENOMIC DNA]</scope>
    <source>
        <strain evidence="2">214</strain>
    </source>
</reference>
<dbReference type="AlphaFoldDB" id="A0AAV5J362"/>